<reference evidence="3" key="5">
    <citation type="journal article" date="2018" name="Nat. Plants">
        <title>Whole-genome landscape of Medicago truncatula symbiotic genes.</title>
        <authorList>
            <person name="Pecrix Y."/>
            <person name="Gamas P."/>
            <person name="Carrere S."/>
        </authorList>
    </citation>
    <scope>NUCLEOTIDE SEQUENCE</scope>
    <source>
        <tissue evidence="3">Leaves</tissue>
    </source>
</reference>
<sequence>MASKSILGFITLFLLTLCITSSIHRIRQISDYNFPNTRVDAYEKTLNVLGSRKMLVGVDRFSLITRQHGSIGGLRVLHSCYIDSVGPEDKSQIGEVKMQLQIYCKTTKTLSDHKSINRSKVLDGEHPFALRMRQHGYTGGLKMLHHCYIDSIGQENKSDELKMEAQIHCITEKTLLGMKATM</sequence>
<feature type="signal peptide" evidence="1">
    <location>
        <begin position="1"/>
        <end position="22"/>
    </location>
</feature>
<evidence type="ECO:0000313" key="5">
    <source>
        <dbReference type="Proteomes" id="UP000002051"/>
    </source>
</evidence>
<evidence type="ECO:0000313" key="3">
    <source>
        <dbReference type="EMBL" id="RHN58093.1"/>
    </source>
</evidence>
<reference evidence="2 5" key="1">
    <citation type="journal article" date="2011" name="Nature">
        <title>The Medicago genome provides insight into the evolution of rhizobial symbioses.</title>
        <authorList>
            <person name="Young N.D."/>
            <person name="Debelle F."/>
            <person name="Oldroyd G.E."/>
            <person name="Geurts R."/>
            <person name="Cannon S.B."/>
            <person name="Udvardi M.K."/>
            <person name="Benedito V.A."/>
            <person name="Mayer K.F."/>
            <person name="Gouzy J."/>
            <person name="Schoof H."/>
            <person name="Van de Peer Y."/>
            <person name="Proost S."/>
            <person name="Cook D.R."/>
            <person name="Meyers B.C."/>
            <person name="Spannagl M."/>
            <person name="Cheung F."/>
            <person name="De Mita S."/>
            <person name="Krishnakumar V."/>
            <person name="Gundlach H."/>
            <person name="Zhou S."/>
            <person name="Mudge J."/>
            <person name="Bharti A.K."/>
            <person name="Murray J.D."/>
            <person name="Naoumkina M.A."/>
            <person name="Rosen B."/>
            <person name="Silverstein K.A."/>
            <person name="Tang H."/>
            <person name="Rombauts S."/>
            <person name="Zhao P.X."/>
            <person name="Zhou P."/>
            <person name="Barbe V."/>
            <person name="Bardou P."/>
            <person name="Bechner M."/>
            <person name="Bellec A."/>
            <person name="Berger A."/>
            <person name="Berges H."/>
            <person name="Bidwell S."/>
            <person name="Bisseling T."/>
            <person name="Choisne N."/>
            <person name="Couloux A."/>
            <person name="Denny R."/>
            <person name="Deshpande S."/>
            <person name="Dai X."/>
            <person name="Doyle J.J."/>
            <person name="Dudez A.M."/>
            <person name="Farmer A.D."/>
            <person name="Fouteau S."/>
            <person name="Franken C."/>
            <person name="Gibelin C."/>
            <person name="Gish J."/>
            <person name="Goldstein S."/>
            <person name="Gonzalez A.J."/>
            <person name="Green P.J."/>
            <person name="Hallab A."/>
            <person name="Hartog M."/>
            <person name="Hua A."/>
            <person name="Humphray S.J."/>
            <person name="Jeong D.H."/>
            <person name="Jing Y."/>
            <person name="Jocker A."/>
            <person name="Kenton S.M."/>
            <person name="Kim D.J."/>
            <person name="Klee K."/>
            <person name="Lai H."/>
            <person name="Lang C."/>
            <person name="Lin S."/>
            <person name="Macmil S.L."/>
            <person name="Magdelenat G."/>
            <person name="Matthews L."/>
            <person name="McCorrison J."/>
            <person name="Monaghan E.L."/>
            <person name="Mun J.H."/>
            <person name="Najar F.Z."/>
            <person name="Nicholson C."/>
            <person name="Noirot C."/>
            <person name="O'Bleness M."/>
            <person name="Paule C.R."/>
            <person name="Poulain J."/>
            <person name="Prion F."/>
            <person name="Qin B."/>
            <person name="Qu C."/>
            <person name="Retzel E.F."/>
            <person name="Riddle C."/>
            <person name="Sallet E."/>
            <person name="Samain S."/>
            <person name="Samson N."/>
            <person name="Sanders I."/>
            <person name="Saurat O."/>
            <person name="Scarpelli C."/>
            <person name="Schiex T."/>
            <person name="Segurens B."/>
            <person name="Severin A.J."/>
            <person name="Sherrier D.J."/>
            <person name="Shi R."/>
            <person name="Sims S."/>
            <person name="Singer S.R."/>
            <person name="Sinharoy S."/>
            <person name="Sterck L."/>
            <person name="Viollet A."/>
            <person name="Wang B.B."/>
            <person name="Wang K."/>
            <person name="Wang M."/>
            <person name="Wang X."/>
            <person name="Warfsmann J."/>
            <person name="Weissenbach J."/>
            <person name="White D.D."/>
            <person name="White J.D."/>
            <person name="Wiley G.B."/>
            <person name="Wincker P."/>
            <person name="Xing Y."/>
            <person name="Yang L."/>
            <person name="Yao Z."/>
            <person name="Ying F."/>
            <person name="Zhai J."/>
            <person name="Zhou L."/>
            <person name="Zuber A."/>
            <person name="Denarie J."/>
            <person name="Dixon R.A."/>
            <person name="May G.D."/>
            <person name="Schwartz D.C."/>
            <person name="Rogers J."/>
            <person name="Quetier F."/>
            <person name="Town C.D."/>
            <person name="Roe B.A."/>
        </authorList>
    </citation>
    <scope>NUCLEOTIDE SEQUENCE [LARGE SCALE GENOMIC DNA]</scope>
    <source>
        <strain evidence="2">A17</strain>
        <strain evidence="4 5">cv. Jemalong A17</strain>
    </source>
</reference>
<keyword evidence="1" id="KW-0732">Signal</keyword>
<reference evidence="6" key="4">
    <citation type="journal article" date="2018" name="Nat. Plants">
        <title>Whole-genome landscape of Medicago truncatula symbiotic genes.</title>
        <authorList>
            <person name="Pecrix Y."/>
            <person name="Staton S.E."/>
            <person name="Sallet E."/>
            <person name="Lelandais-Briere C."/>
            <person name="Moreau S."/>
            <person name="Carrere S."/>
            <person name="Blein T."/>
            <person name="Jardinaud M.F."/>
            <person name="Latrasse D."/>
            <person name="Zouine M."/>
            <person name="Zahm M."/>
            <person name="Kreplak J."/>
            <person name="Mayjonade B."/>
            <person name="Satge C."/>
            <person name="Perez M."/>
            <person name="Cauet S."/>
            <person name="Marande W."/>
            <person name="Chantry-Darmon C."/>
            <person name="Lopez-Roques C."/>
            <person name="Bouchez O."/>
            <person name="Berard A."/>
            <person name="Debelle F."/>
            <person name="Munos S."/>
            <person name="Bendahmane A."/>
            <person name="Berges H."/>
            <person name="Niebel A."/>
            <person name="Buitink J."/>
            <person name="Frugier F."/>
            <person name="Benhamed M."/>
            <person name="Crespi M."/>
            <person name="Gouzy J."/>
            <person name="Gamas P."/>
        </authorList>
    </citation>
    <scope>NUCLEOTIDE SEQUENCE [LARGE SCALE GENOMIC DNA]</scope>
    <source>
        <strain evidence="6">cv. Jemalong A17</strain>
    </source>
</reference>
<dbReference type="KEGG" id="mtr:11423036"/>
<dbReference type="Proteomes" id="UP000002051">
    <property type="component" value="Chromosome 5"/>
</dbReference>
<protein>
    <submittedName>
        <fullName evidence="2">Transmembrane protein, putative</fullName>
    </submittedName>
</protein>
<dbReference type="PaxDb" id="3880-AET00893"/>
<organism evidence="2 5">
    <name type="scientific">Medicago truncatula</name>
    <name type="common">Barrel medic</name>
    <name type="synonym">Medicago tribuloides</name>
    <dbReference type="NCBI Taxonomy" id="3880"/>
    <lineage>
        <taxon>Eukaryota</taxon>
        <taxon>Viridiplantae</taxon>
        <taxon>Streptophyta</taxon>
        <taxon>Embryophyta</taxon>
        <taxon>Tracheophyta</taxon>
        <taxon>Spermatophyta</taxon>
        <taxon>Magnoliopsida</taxon>
        <taxon>eudicotyledons</taxon>
        <taxon>Gunneridae</taxon>
        <taxon>Pentapetalae</taxon>
        <taxon>rosids</taxon>
        <taxon>fabids</taxon>
        <taxon>Fabales</taxon>
        <taxon>Fabaceae</taxon>
        <taxon>Papilionoideae</taxon>
        <taxon>50 kb inversion clade</taxon>
        <taxon>NPAAA clade</taxon>
        <taxon>Hologalegina</taxon>
        <taxon>IRL clade</taxon>
        <taxon>Trifolieae</taxon>
        <taxon>Medicago</taxon>
    </lineage>
</organism>
<dbReference type="EMBL" id="CM001221">
    <property type="protein sequence ID" value="AET00893.1"/>
    <property type="molecule type" value="Genomic_DNA"/>
</dbReference>
<accession>G7KEL8</accession>
<dbReference type="EnsemblPlants" id="AET00893">
    <property type="protein sequence ID" value="AET00893"/>
    <property type="gene ID" value="MTR_5g097120"/>
</dbReference>
<keyword evidence="2" id="KW-0812">Transmembrane</keyword>
<reference evidence="4" key="3">
    <citation type="submission" date="2015-04" db="UniProtKB">
        <authorList>
            <consortium name="EnsemblPlants"/>
        </authorList>
    </citation>
    <scope>IDENTIFICATION</scope>
    <source>
        <strain evidence="4">cv. Jemalong A17</strain>
    </source>
</reference>
<evidence type="ECO:0000313" key="4">
    <source>
        <dbReference type="EnsemblPlants" id="AET00893"/>
    </source>
</evidence>
<reference evidence="2 5" key="2">
    <citation type="journal article" date="2014" name="BMC Genomics">
        <title>An improved genome release (version Mt4.0) for the model legume Medicago truncatula.</title>
        <authorList>
            <person name="Tang H."/>
            <person name="Krishnakumar V."/>
            <person name="Bidwell S."/>
            <person name="Rosen B."/>
            <person name="Chan A."/>
            <person name="Zhou S."/>
            <person name="Gentzbittel L."/>
            <person name="Childs K.L."/>
            <person name="Yandell M."/>
            <person name="Gundlach H."/>
            <person name="Mayer K.F."/>
            <person name="Schwartz D.C."/>
            <person name="Town C.D."/>
        </authorList>
    </citation>
    <scope>GENOME REANNOTATION</scope>
    <source>
        <strain evidence="4 5">cv. Jemalong A17</strain>
    </source>
</reference>
<evidence type="ECO:0000313" key="2">
    <source>
        <dbReference type="EMBL" id="AET00893.1"/>
    </source>
</evidence>
<dbReference type="HOGENOM" id="CLU_1484142_0_0_1"/>
<gene>
    <name evidence="4" type="primary">11423036</name>
    <name evidence="2" type="ordered locus">MTR_5g097120</name>
    <name evidence="3" type="ORF">MtrunA17_Chr5g0447401</name>
</gene>
<evidence type="ECO:0000313" key="6">
    <source>
        <dbReference type="Proteomes" id="UP000265566"/>
    </source>
</evidence>
<dbReference type="EMBL" id="PSQE01000005">
    <property type="protein sequence ID" value="RHN58093.1"/>
    <property type="molecule type" value="Genomic_DNA"/>
</dbReference>
<keyword evidence="5" id="KW-1185">Reference proteome</keyword>
<evidence type="ECO:0000256" key="1">
    <source>
        <dbReference type="SAM" id="SignalP"/>
    </source>
</evidence>
<dbReference type="AlphaFoldDB" id="G7KEL8"/>
<feature type="chain" id="PRO_5014573562" evidence="1">
    <location>
        <begin position="23"/>
        <end position="182"/>
    </location>
</feature>
<keyword evidence="2" id="KW-0472">Membrane</keyword>
<dbReference type="Gramene" id="rna33701">
    <property type="protein sequence ID" value="RHN58093.1"/>
    <property type="gene ID" value="gene33701"/>
</dbReference>
<proteinExistence type="predicted"/>
<name>G7KEL8_MEDTR</name>
<dbReference type="Proteomes" id="UP000265566">
    <property type="component" value="Chromosome 5"/>
</dbReference>